<dbReference type="AlphaFoldDB" id="A0A6C0GVF2"/>
<accession>A0A6C0GVF2</accession>
<sequence>MILIIGKQCIQATFEWTKSGFQRYSMQASPEENSQFNPSDHEHNV</sequence>
<dbReference type="RefSeq" id="WP_162447241.1">
    <property type="nucleotide sequence ID" value="NZ_CP048222.1"/>
</dbReference>
<dbReference type="EMBL" id="CP048222">
    <property type="protein sequence ID" value="QHT71302.1"/>
    <property type="molecule type" value="Genomic_DNA"/>
</dbReference>
<name>A0A6C0GVF2_9BACT</name>
<evidence type="ECO:0000313" key="1">
    <source>
        <dbReference type="EMBL" id="QHT71302.1"/>
    </source>
</evidence>
<dbReference type="Proteomes" id="UP000480178">
    <property type="component" value="Chromosome"/>
</dbReference>
<keyword evidence="2" id="KW-1185">Reference proteome</keyword>
<protein>
    <submittedName>
        <fullName evidence="1">Uncharacterized protein</fullName>
    </submittedName>
</protein>
<proteinExistence type="predicted"/>
<gene>
    <name evidence="1" type="ORF">GXP67_33930</name>
</gene>
<organism evidence="1 2">
    <name type="scientific">Rhodocytophaga rosea</name>
    <dbReference type="NCBI Taxonomy" id="2704465"/>
    <lineage>
        <taxon>Bacteria</taxon>
        <taxon>Pseudomonadati</taxon>
        <taxon>Bacteroidota</taxon>
        <taxon>Cytophagia</taxon>
        <taxon>Cytophagales</taxon>
        <taxon>Rhodocytophagaceae</taxon>
        <taxon>Rhodocytophaga</taxon>
    </lineage>
</organism>
<reference evidence="1 2" key="1">
    <citation type="submission" date="2020-01" db="EMBL/GenBank/DDBJ databases">
        <authorList>
            <person name="Kim M.K."/>
        </authorList>
    </citation>
    <scope>NUCLEOTIDE SEQUENCE [LARGE SCALE GENOMIC DNA]</scope>
    <source>
        <strain evidence="1 2">172606-1</strain>
    </source>
</reference>
<dbReference type="KEGG" id="rhoz:GXP67_33930"/>
<evidence type="ECO:0000313" key="2">
    <source>
        <dbReference type="Proteomes" id="UP000480178"/>
    </source>
</evidence>